<feature type="transmembrane region" description="Helical" evidence="3">
    <location>
        <begin position="39"/>
        <end position="61"/>
    </location>
</feature>
<dbReference type="PRINTS" id="PR00950">
    <property type="entry name" value="TYPE3IMSPROT"/>
</dbReference>
<dbReference type="SUPFAM" id="SSF160544">
    <property type="entry name" value="EscU C-terminal domain-like"/>
    <property type="match status" value="1"/>
</dbReference>
<comment type="similarity">
    <text evidence="1">Belongs to the type III secretion exporter family.</text>
</comment>
<dbReference type="EMBL" id="JAQIIO010000001">
    <property type="protein sequence ID" value="MDA5092819.1"/>
    <property type="molecule type" value="Genomic_DNA"/>
</dbReference>
<keyword evidence="3" id="KW-0812">Transmembrane</keyword>
<evidence type="ECO:0000256" key="1">
    <source>
        <dbReference type="ARBA" id="ARBA00010690"/>
    </source>
</evidence>
<keyword evidence="3" id="KW-0472">Membrane</keyword>
<sequence length="363" mass="39625">MADGEDDDKQHEASQKKLDDARKRGEVPRSADLTTTATFSAMLLVGIAIGGQSLTTFGVFLSNLLARADTFSTELFEGGGRVGIGVLLFGVGKSMALWFVAPALAAILLTVATQSFVIAPEKLKPKTSKVSPLSNAKNKFGRTGLFEFAKSFVKLMIYSIILGGFLFAKLPTIVGTLYLTPQMATSVLLELSMQFFALVCLVMLMIGAVDFLWQRQEHLRKNRMSHKELMDEMKQNEGDPHMKGQRRQKGMEIAMKQMLSDVPEADVVIVNPTHYAVALKWSRLPGEAPVCVAKGVDEIAARIRETANEAGVPIQRDPPTARAIHASVEIGQEILPDQYQAVAAAIRFAEAMRKRARSFGGGK</sequence>
<dbReference type="Proteomes" id="UP001528040">
    <property type="component" value="Unassembled WGS sequence"/>
</dbReference>
<evidence type="ECO:0000313" key="5">
    <source>
        <dbReference type="Proteomes" id="UP001528040"/>
    </source>
</evidence>
<keyword evidence="4" id="KW-0969">Cilium</keyword>
<feature type="region of interest" description="Disordered" evidence="2">
    <location>
        <begin position="1"/>
        <end position="27"/>
    </location>
</feature>
<dbReference type="InterPro" id="IPR029025">
    <property type="entry name" value="T3SS_substrate_exporter_C"/>
</dbReference>
<keyword evidence="4" id="KW-0282">Flagellum</keyword>
<feature type="transmembrane region" description="Helical" evidence="3">
    <location>
        <begin position="191"/>
        <end position="213"/>
    </location>
</feature>
<feature type="compositionally biased region" description="Basic and acidic residues" evidence="2">
    <location>
        <begin position="8"/>
        <end position="27"/>
    </location>
</feature>
<dbReference type="PANTHER" id="PTHR30531">
    <property type="entry name" value="FLAGELLAR BIOSYNTHETIC PROTEIN FLHB"/>
    <property type="match status" value="1"/>
</dbReference>
<dbReference type="InterPro" id="IPR006135">
    <property type="entry name" value="T3SS_substrate_exporter"/>
</dbReference>
<feature type="transmembrane region" description="Helical" evidence="3">
    <location>
        <begin position="155"/>
        <end position="179"/>
    </location>
</feature>
<organism evidence="4 5">
    <name type="scientific">Aliiroseovarius salicola</name>
    <dbReference type="NCBI Taxonomy" id="3009082"/>
    <lineage>
        <taxon>Bacteria</taxon>
        <taxon>Pseudomonadati</taxon>
        <taxon>Pseudomonadota</taxon>
        <taxon>Alphaproteobacteria</taxon>
        <taxon>Rhodobacterales</taxon>
        <taxon>Paracoccaceae</taxon>
        <taxon>Aliiroseovarius</taxon>
    </lineage>
</organism>
<evidence type="ECO:0000313" key="4">
    <source>
        <dbReference type="EMBL" id="MDA5092819.1"/>
    </source>
</evidence>
<evidence type="ECO:0000256" key="3">
    <source>
        <dbReference type="SAM" id="Phobius"/>
    </source>
</evidence>
<comment type="caution">
    <text evidence="4">The sequence shown here is derived from an EMBL/GenBank/DDBJ whole genome shotgun (WGS) entry which is preliminary data.</text>
</comment>
<dbReference type="RefSeq" id="WP_271052384.1">
    <property type="nucleotide sequence ID" value="NZ_JAQIIO010000001.1"/>
</dbReference>
<dbReference type="PANTHER" id="PTHR30531:SF12">
    <property type="entry name" value="FLAGELLAR BIOSYNTHETIC PROTEIN FLHB"/>
    <property type="match status" value="1"/>
</dbReference>
<name>A0ABT4VX45_9RHOB</name>
<gene>
    <name evidence="4" type="ORF">O2N63_01815</name>
</gene>
<accession>A0ABT4VX45</accession>
<keyword evidence="4" id="KW-0966">Cell projection</keyword>
<keyword evidence="3" id="KW-1133">Transmembrane helix</keyword>
<reference evidence="4 5" key="1">
    <citation type="submission" date="2023-01" db="EMBL/GenBank/DDBJ databases">
        <authorList>
            <person name="Yoon J.-W."/>
        </authorList>
    </citation>
    <scope>NUCLEOTIDE SEQUENCE [LARGE SCALE GENOMIC DNA]</scope>
    <source>
        <strain evidence="4 5">KMU-50</strain>
    </source>
</reference>
<dbReference type="Gene3D" id="3.40.1690.10">
    <property type="entry name" value="secretion proteins EscU"/>
    <property type="match status" value="1"/>
</dbReference>
<keyword evidence="5" id="KW-1185">Reference proteome</keyword>
<protein>
    <submittedName>
        <fullName evidence="4">Flagellar type III secretion system protein FlhB</fullName>
    </submittedName>
</protein>
<dbReference type="Pfam" id="PF01312">
    <property type="entry name" value="Bac_export_2"/>
    <property type="match status" value="1"/>
</dbReference>
<evidence type="ECO:0000256" key="2">
    <source>
        <dbReference type="SAM" id="MobiDB-lite"/>
    </source>
</evidence>
<proteinExistence type="inferred from homology"/>
<feature type="transmembrane region" description="Helical" evidence="3">
    <location>
        <begin position="96"/>
        <end position="119"/>
    </location>
</feature>